<evidence type="ECO:0000313" key="3">
    <source>
        <dbReference type="Proteomes" id="UP000711614"/>
    </source>
</evidence>
<dbReference type="NCBIfam" id="TIGR04088">
    <property type="entry name" value="cognate_SipW"/>
    <property type="match status" value="1"/>
</dbReference>
<keyword evidence="3" id="KW-1185">Reference proteome</keyword>
<protein>
    <submittedName>
        <fullName evidence="2">Alternate signal-mediated exported protein</fullName>
    </submittedName>
</protein>
<dbReference type="EMBL" id="JAGIOI010000001">
    <property type="protein sequence ID" value="MBP2411517.1"/>
    <property type="molecule type" value="Genomic_DNA"/>
</dbReference>
<feature type="chain" id="PRO_5046700025" evidence="1">
    <location>
        <begin position="27"/>
        <end position="187"/>
    </location>
</feature>
<dbReference type="NCBIfam" id="TIGR04089">
    <property type="entry name" value="exp_by_SipW_III"/>
    <property type="match status" value="1"/>
</dbReference>
<reference evidence="2 3" key="1">
    <citation type="submission" date="2021-03" db="EMBL/GenBank/DDBJ databases">
        <title>Sequencing the genomes of 1000 actinobacteria strains.</title>
        <authorList>
            <person name="Klenk H.-P."/>
        </authorList>
    </citation>
    <scope>NUCLEOTIDE SEQUENCE [LARGE SCALE GENOMIC DNA]</scope>
    <source>
        <strain evidence="2 3">DSM 16005</strain>
    </source>
</reference>
<comment type="caution">
    <text evidence="2">The sequence shown here is derived from an EMBL/GenBank/DDBJ whole genome shotgun (WGS) entry which is preliminary data.</text>
</comment>
<gene>
    <name evidence="2" type="ORF">JOF48_000316</name>
</gene>
<proteinExistence type="predicted"/>
<evidence type="ECO:0000256" key="1">
    <source>
        <dbReference type="SAM" id="SignalP"/>
    </source>
</evidence>
<keyword evidence="1" id="KW-0732">Signal</keyword>
<feature type="signal peptide" evidence="1">
    <location>
        <begin position="1"/>
        <end position="26"/>
    </location>
</feature>
<dbReference type="Proteomes" id="UP000711614">
    <property type="component" value="Unassembled WGS sequence"/>
</dbReference>
<dbReference type="RefSeq" id="WP_209676681.1">
    <property type="nucleotide sequence ID" value="NZ_JAGIOI010000001.1"/>
</dbReference>
<evidence type="ECO:0000313" key="2">
    <source>
        <dbReference type="EMBL" id="MBP2411517.1"/>
    </source>
</evidence>
<dbReference type="InterPro" id="IPR024006">
    <property type="entry name" value="Alt_signal_exp_actinobact"/>
</dbReference>
<dbReference type="InterPro" id="IPR023833">
    <property type="entry name" value="Signal_pept_SipW-depend-type"/>
</dbReference>
<organism evidence="2 3">
    <name type="scientific">Arthrobacter stackebrandtii</name>
    <dbReference type="NCBI Taxonomy" id="272161"/>
    <lineage>
        <taxon>Bacteria</taxon>
        <taxon>Bacillati</taxon>
        <taxon>Actinomycetota</taxon>
        <taxon>Actinomycetes</taxon>
        <taxon>Micrococcales</taxon>
        <taxon>Micrococcaceae</taxon>
        <taxon>Arthrobacter</taxon>
    </lineage>
</organism>
<name>A0ABS4YRU8_9MICC</name>
<accession>A0ABS4YRU8</accession>
<sequence length="187" mass="18757">MKKVTKAAIAAGAATALMLGGAGTLALWQDSEDISAGTVTSGHLTMDTAAAGAWTDTSSGAATTDFDPTTDHIVPGDTVVYNQNVTISADGKNLQGELTVGSFAAAIPAELAGQVTVDVVPSSTDSGLTIAGSKVSFAAPGSYNLSVAITVDFLEGTEGSTPVDTMDQPIDLTALTLTLNQVRPTVP</sequence>